<evidence type="ECO:0000256" key="10">
    <source>
        <dbReference type="ARBA" id="ARBA00022777"/>
    </source>
</evidence>
<feature type="compositionally biased region" description="Low complexity" evidence="17">
    <location>
        <begin position="13"/>
        <end position="24"/>
    </location>
</feature>
<feature type="transmembrane region" description="Helical" evidence="18">
    <location>
        <begin position="400"/>
        <end position="419"/>
    </location>
</feature>
<evidence type="ECO:0000256" key="15">
    <source>
        <dbReference type="ARBA" id="ARBA00073143"/>
    </source>
</evidence>
<dbReference type="InterPro" id="IPR029151">
    <property type="entry name" value="Sensor-like_sf"/>
</dbReference>
<dbReference type="FunFam" id="1.10.287.130:FF:000049">
    <property type="entry name" value="C4-dicarboxylate transport sensor protein DctB"/>
    <property type="match status" value="1"/>
</dbReference>
<dbReference type="InterPro" id="IPR004358">
    <property type="entry name" value="Sig_transdc_His_kin-like_C"/>
</dbReference>
<dbReference type="CDD" id="cd00075">
    <property type="entry name" value="HATPase"/>
    <property type="match status" value="1"/>
</dbReference>
<keyword evidence="8 18" id="KW-0812">Transmembrane</keyword>
<evidence type="ECO:0000256" key="6">
    <source>
        <dbReference type="ARBA" id="ARBA00022553"/>
    </source>
</evidence>
<dbReference type="InterPro" id="IPR003594">
    <property type="entry name" value="HATPase_dom"/>
</dbReference>
<evidence type="ECO:0000256" key="14">
    <source>
        <dbReference type="ARBA" id="ARBA00023136"/>
    </source>
</evidence>
<dbReference type="InterPro" id="IPR033479">
    <property type="entry name" value="dCache_1"/>
</dbReference>
<evidence type="ECO:0000256" key="5">
    <source>
        <dbReference type="ARBA" id="ARBA00022519"/>
    </source>
</evidence>
<evidence type="ECO:0000256" key="13">
    <source>
        <dbReference type="ARBA" id="ARBA00023012"/>
    </source>
</evidence>
<feature type="domain" description="Histidine kinase" evidence="19">
    <location>
        <begin position="497"/>
        <end position="712"/>
    </location>
</feature>
<dbReference type="SUPFAM" id="SSF47384">
    <property type="entry name" value="Homodimeric domain of signal transducing histidine kinase"/>
    <property type="match status" value="1"/>
</dbReference>
<dbReference type="Pfam" id="PF02743">
    <property type="entry name" value="dCache_1"/>
    <property type="match status" value="1"/>
</dbReference>
<dbReference type="SMART" id="SM00388">
    <property type="entry name" value="HisKA"/>
    <property type="match status" value="1"/>
</dbReference>
<dbReference type="PIRSF" id="PIRSF036431">
    <property type="entry name" value="STHK_DctB"/>
    <property type="match status" value="1"/>
</dbReference>
<dbReference type="SMART" id="SM00387">
    <property type="entry name" value="HATPase_c"/>
    <property type="match status" value="1"/>
</dbReference>
<keyword evidence="10 20" id="KW-0418">Kinase</keyword>
<dbReference type="PRINTS" id="PR00344">
    <property type="entry name" value="BCTRLSENSOR"/>
</dbReference>
<dbReference type="Pfam" id="PF02518">
    <property type="entry name" value="HATPase_c"/>
    <property type="match status" value="1"/>
</dbReference>
<comment type="catalytic activity">
    <reaction evidence="1">
        <text>ATP + protein L-histidine = ADP + protein N-phospho-L-histidine.</text>
        <dbReference type="EC" id="2.7.13.3"/>
    </reaction>
</comment>
<feature type="transmembrane region" description="Helical" evidence="18">
    <location>
        <begin position="78"/>
        <end position="99"/>
    </location>
</feature>
<dbReference type="Proteomes" id="UP000291078">
    <property type="component" value="Unassembled WGS sequence"/>
</dbReference>
<dbReference type="SUPFAM" id="SSF55874">
    <property type="entry name" value="ATPase domain of HSP90 chaperone/DNA topoisomerase II/histidine kinase"/>
    <property type="match status" value="1"/>
</dbReference>
<dbReference type="CDD" id="cd00082">
    <property type="entry name" value="HisKA"/>
    <property type="match status" value="1"/>
</dbReference>
<keyword evidence="9" id="KW-0547">Nucleotide-binding</keyword>
<dbReference type="InterPro" id="IPR036097">
    <property type="entry name" value="HisK_dim/P_sf"/>
</dbReference>
<reference evidence="20 21" key="1">
    <citation type="journal article" date="2015" name="Stand. Genomic Sci.">
        <title>Genomic Encyclopedia of Bacterial and Archaeal Type Strains, Phase III: the genomes of soil and plant-associated and newly described type strains.</title>
        <authorList>
            <person name="Whitman W.B."/>
            <person name="Woyke T."/>
            <person name="Klenk H.P."/>
            <person name="Zhou Y."/>
            <person name="Lilburn T.G."/>
            <person name="Beck B.J."/>
            <person name="De Vos P."/>
            <person name="Vandamme P."/>
            <person name="Eisen J.A."/>
            <person name="Garrity G."/>
            <person name="Hugenholtz P."/>
            <person name="Kyrpides N.C."/>
        </authorList>
    </citation>
    <scope>NUCLEOTIDE SEQUENCE [LARGE SCALE GENOMIC DNA]</scope>
    <source>
        <strain evidence="20 21">ASC-9842</strain>
    </source>
</reference>
<protein>
    <recommendedName>
        <fullName evidence="15">C4-dicarboxylate transport sensor protein DctB</fullName>
        <ecNumber evidence="3">2.7.13.3</ecNumber>
    </recommendedName>
</protein>
<gene>
    <name evidence="20" type="ORF">EV147_3167</name>
</gene>
<evidence type="ECO:0000256" key="8">
    <source>
        <dbReference type="ARBA" id="ARBA00022692"/>
    </source>
</evidence>
<comment type="caution">
    <text evidence="20">The sequence shown here is derived from an EMBL/GenBank/DDBJ whole genome shotgun (WGS) entry which is preliminary data.</text>
</comment>
<dbReference type="InterPro" id="IPR036890">
    <property type="entry name" value="HATPase_C_sf"/>
</dbReference>
<keyword evidence="5" id="KW-0997">Cell inner membrane</keyword>
<proteinExistence type="predicted"/>
<evidence type="ECO:0000256" key="3">
    <source>
        <dbReference type="ARBA" id="ARBA00012438"/>
    </source>
</evidence>
<dbReference type="GO" id="GO:0005524">
    <property type="term" value="F:ATP binding"/>
    <property type="evidence" value="ECO:0007669"/>
    <property type="project" value="UniProtKB-KW"/>
</dbReference>
<feature type="coiled-coil region" evidence="16">
    <location>
        <begin position="426"/>
        <end position="488"/>
    </location>
</feature>
<dbReference type="EC" id="2.7.13.3" evidence="3"/>
<feature type="compositionally biased region" description="Gly residues" evidence="17">
    <location>
        <begin position="25"/>
        <end position="35"/>
    </location>
</feature>
<dbReference type="Pfam" id="PF00512">
    <property type="entry name" value="HisKA"/>
    <property type="match status" value="1"/>
</dbReference>
<evidence type="ECO:0000256" key="7">
    <source>
        <dbReference type="ARBA" id="ARBA00022679"/>
    </source>
</evidence>
<dbReference type="AlphaFoldDB" id="A0A4Q7RXU7"/>
<keyword evidence="6" id="KW-0597">Phosphoprotein</keyword>
<keyword evidence="13" id="KW-0902">Two-component regulatory system</keyword>
<evidence type="ECO:0000256" key="9">
    <source>
        <dbReference type="ARBA" id="ARBA00022741"/>
    </source>
</evidence>
<evidence type="ECO:0000259" key="19">
    <source>
        <dbReference type="PROSITE" id="PS50109"/>
    </source>
</evidence>
<evidence type="ECO:0000256" key="1">
    <source>
        <dbReference type="ARBA" id="ARBA00000085"/>
    </source>
</evidence>
<keyword evidence="21" id="KW-1185">Reference proteome</keyword>
<keyword evidence="14 18" id="KW-0472">Membrane</keyword>
<dbReference type="PROSITE" id="PS50109">
    <property type="entry name" value="HIS_KIN"/>
    <property type="match status" value="1"/>
</dbReference>
<evidence type="ECO:0000256" key="4">
    <source>
        <dbReference type="ARBA" id="ARBA00022475"/>
    </source>
</evidence>
<dbReference type="Gene3D" id="3.30.565.10">
    <property type="entry name" value="Histidine kinase-like ATPase, C-terminal domain"/>
    <property type="match status" value="1"/>
</dbReference>
<dbReference type="PANTHER" id="PTHR43065">
    <property type="entry name" value="SENSOR HISTIDINE KINASE"/>
    <property type="match status" value="1"/>
</dbReference>
<dbReference type="SUPFAM" id="SSF103190">
    <property type="entry name" value="Sensory domain-like"/>
    <property type="match status" value="1"/>
</dbReference>
<keyword evidence="7" id="KW-0808">Transferase</keyword>
<evidence type="ECO:0000256" key="12">
    <source>
        <dbReference type="ARBA" id="ARBA00022989"/>
    </source>
</evidence>
<keyword evidence="12 18" id="KW-1133">Transmembrane helix</keyword>
<evidence type="ECO:0000256" key="2">
    <source>
        <dbReference type="ARBA" id="ARBA00004429"/>
    </source>
</evidence>
<dbReference type="GO" id="GO:0000155">
    <property type="term" value="F:phosphorelay sensor kinase activity"/>
    <property type="evidence" value="ECO:0007669"/>
    <property type="project" value="InterPro"/>
</dbReference>
<dbReference type="Gene3D" id="1.10.287.130">
    <property type="match status" value="1"/>
</dbReference>
<name>A0A4Q7RXU7_9BURK</name>
<evidence type="ECO:0000256" key="16">
    <source>
        <dbReference type="SAM" id="Coils"/>
    </source>
</evidence>
<feature type="region of interest" description="Disordered" evidence="17">
    <location>
        <begin position="1"/>
        <end position="48"/>
    </location>
</feature>
<dbReference type="EMBL" id="SGXM01000003">
    <property type="protein sequence ID" value="RZT38694.1"/>
    <property type="molecule type" value="Genomic_DNA"/>
</dbReference>
<dbReference type="InterPro" id="IPR005467">
    <property type="entry name" value="His_kinase_dom"/>
</dbReference>
<dbReference type="GO" id="GO:0005886">
    <property type="term" value="C:plasma membrane"/>
    <property type="evidence" value="ECO:0007669"/>
    <property type="project" value="UniProtKB-SubCell"/>
</dbReference>
<comment type="subcellular location">
    <subcellularLocation>
        <location evidence="2">Cell inner membrane</location>
        <topology evidence="2">Multi-pass membrane protein</topology>
    </subcellularLocation>
</comment>
<dbReference type="InterPro" id="IPR003661">
    <property type="entry name" value="HisK_dim/P_dom"/>
</dbReference>
<accession>A0A4Q7RXU7</accession>
<evidence type="ECO:0000313" key="21">
    <source>
        <dbReference type="Proteomes" id="UP000291078"/>
    </source>
</evidence>
<evidence type="ECO:0000256" key="11">
    <source>
        <dbReference type="ARBA" id="ARBA00022840"/>
    </source>
</evidence>
<sequence>MTVSRSPTPADVTPAGSGTPAPGAAGTGPRPGGSASGQRVSSARELSRAPMPHSDDFLAVHDPAAPGALPAPGTGSRWWGFAVALLAGLLILCGLTWLLSVQRGIAALQQSTAMRADRYAATLESTLDRYEFLPALVSLHPSVRALLAAPEDPARIAAVNDYLADVNRRARASATYVIAANGLALAASNHGEPGSFVGTDYRFRPYFQRAIHGEIGRFYAIGITSDEPGYYIAQPIEAAGKVIGVTVVKLNLEWFPRAGSGRGEPLLVSDNHGVIFLSSMPGWQYRTLRPLPEALQAEIHKTRQYHDVDVRPLPLQPLDSPVTRWLARATLNDGERLVRVAGSERGSADVPDAIDDAGKRFGLSADGADRYLEINRSVGPAGWNMQVMAPLDPVLASARGATIGAALAYACVCLLLVNLRQRRQRARDMQYSRRLLEAAYDELERRVEARTADLMAINEQLEGEVAERTRAESELRATQDELVQASKLAALGQMAAGITHELNQPLAALRTFSDNTRVLLERGNLDAATGNLSAIADLTERMGKITGQLKLFAGKARQRRNAVPVQKALDHVLQLIAPRLGTATLAVHGMEHHPELGVWADELKLEQVLLNLIGNALDAIAAEGRGEGHVEVIVTLADERVRIAVRDNGPGIAPEALPRLFEPFFTTKEIGQGLGLGLAISSSIVREFDGQLTAGNMPGGGAEFVVTLRRARQPVAA</sequence>
<organism evidence="20 21">
    <name type="scientific">Cupriavidus agavae</name>
    <dbReference type="NCBI Taxonomy" id="1001822"/>
    <lineage>
        <taxon>Bacteria</taxon>
        <taxon>Pseudomonadati</taxon>
        <taxon>Pseudomonadota</taxon>
        <taxon>Betaproteobacteria</taxon>
        <taxon>Burkholderiales</taxon>
        <taxon>Burkholderiaceae</taxon>
        <taxon>Cupriavidus</taxon>
    </lineage>
</organism>
<dbReference type="InterPro" id="IPR017055">
    <property type="entry name" value="Sig_transdc_His_kinase_DctB"/>
</dbReference>
<keyword evidence="4" id="KW-1003">Cell membrane</keyword>
<evidence type="ECO:0000256" key="18">
    <source>
        <dbReference type="SAM" id="Phobius"/>
    </source>
</evidence>
<keyword evidence="16" id="KW-0175">Coiled coil</keyword>
<dbReference type="PANTHER" id="PTHR43065:SF46">
    <property type="entry name" value="C4-DICARBOXYLATE TRANSPORT SENSOR PROTEIN DCTB"/>
    <property type="match status" value="1"/>
</dbReference>
<evidence type="ECO:0000313" key="20">
    <source>
        <dbReference type="EMBL" id="RZT38694.1"/>
    </source>
</evidence>
<evidence type="ECO:0000256" key="17">
    <source>
        <dbReference type="SAM" id="MobiDB-lite"/>
    </source>
</evidence>
<dbReference type="Gene3D" id="3.30.450.20">
    <property type="entry name" value="PAS domain"/>
    <property type="match status" value="2"/>
</dbReference>
<keyword evidence="11" id="KW-0067">ATP-binding</keyword>